<dbReference type="SUPFAM" id="SSF52799">
    <property type="entry name" value="(Phosphotyrosine protein) phosphatases II"/>
    <property type="match status" value="2"/>
</dbReference>
<dbReference type="Gene3D" id="3.90.190.10">
    <property type="entry name" value="Protein tyrosine phosphatase superfamily"/>
    <property type="match status" value="3"/>
</dbReference>
<dbReference type="InterPro" id="IPR050348">
    <property type="entry name" value="Protein-Tyr_Phosphatase"/>
</dbReference>
<organism evidence="7 8">
    <name type="scientific">Actinia tenebrosa</name>
    <name type="common">Australian red waratah sea anemone</name>
    <dbReference type="NCBI Taxonomy" id="6105"/>
    <lineage>
        <taxon>Eukaryota</taxon>
        <taxon>Metazoa</taxon>
        <taxon>Cnidaria</taxon>
        <taxon>Anthozoa</taxon>
        <taxon>Hexacorallia</taxon>
        <taxon>Actiniaria</taxon>
        <taxon>Actiniidae</taxon>
        <taxon>Actinia</taxon>
    </lineage>
</organism>
<dbReference type="SMART" id="SM00194">
    <property type="entry name" value="PTPc"/>
    <property type="match status" value="2"/>
</dbReference>
<keyword evidence="7" id="KW-1185">Reference proteome</keyword>
<dbReference type="GO" id="GO:0004725">
    <property type="term" value="F:protein tyrosine phosphatase activity"/>
    <property type="evidence" value="ECO:0007669"/>
    <property type="project" value="UniProtKB-EC"/>
</dbReference>
<comment type="catalytic activity">
    <reaction evidence="4">
        <text>O-phospho-L-tyrosyl-[protein] + H2O = L-tyrosyl-[protein] + phosphate</text>
        <dbReference type="Rhea" id="RHEA:10684"/>
        <dbReference type="Rhea" id="RHEA-COMP:10136"/>
        <dbReference type="Rhea" id="RHEA-COMP:20101"/>
        <dbReference type="ChEBI" id="CHEBI:15377"/>
        <dbReference type="ChEBI" id="CHEBI:43474"/>
        <dbReference type="ChEBI" id="CHEBI:46858"/>
        <dbReference type="ChEBI" id="CHEBI:61978"/>
        <dbReference type="EC" id="3.1.3.48"/>
    </reaction>
</comment>
<dbReference type="InterPro" id="IPR029021">
    <property type="entry name" value="Prot-tyrosine_phosphatase-like"/>
</dbReference>
<dbReference type="RefSeq" id="XP_031562568.1">
    <property type="nucleotide sequence ID" value="XM_031706708.1"/>
</dbReference>
<dbReference type="InterPro" id="IPR000242">
    <property type="entry name" value="PTP_cat"/>
</dbReference>
<dbReference type="InterPro" id="IPR000387">
    <property type="entry name" value="Tyr_Pase_dom"/>
</dbReference>
<gene>
    <name evidence="8" type="primary">LOC116298308</name>
</gene>
<dbReference type="Pfam" id="PF00102">
    <property type="entry name" value="Y_phosphatase"/>
    <property type="match status" value="2"/>
</dbReference>
<dbReference type="KEGG" id="aten:116298308"/>
<dbReference type="PANTHER" id="PTHR19134:SF561">
    <property type="entry name" value="PROTEIN TYROSINE PHOSPHATASE 36E, ISOFORM A"/>
    <property type="match status" value="1"/>
</dbReference>
<evidence type="ECO:0000313" key="8">
    <source>
        <dbReference type="RefSeq" id="XP_031562568.1"/>
    </source>
</evidence>
<keyword evidence="3" id="KW-0904">Protein phosphatase</keyword>
<evidence type="ECO:0000256" key="1">
    <source>
        <dbReference type="ARBA" id="ARBA00013064"/>
    </source>
</evidence>
<proteinExistence type="predicted"/>
<evidence type="ECO:0000256" key="2">
    <source>
        <dbReference type="ARBA" id="ARBA00022801"/>
    </source>
</evidence>
<dbReference type="AlphaFoldDB" id="A0A6P8I3X0"/>
<evidence type="ECO:0000259" key="5">
    <source>
        <dbReference type="PROSITE" id="PS50055"/>
    </source>
</evidence>
<dbReference type="FunFam" id="3.90.190.10:FF:000185">
    <property type="entry name" value="Predicted protein"/>
    <property type="match status" value="1"/>
</dbReference>
<dbReference type="InterPro" id="IPR003595">
    <property type="entry name" value="Tyr_Pase_cat"/>
</dbReference>
<dbReference type="PANTHER" id="PTHR19134">
    <property type="entry name" value="RECEPTOR-TYPE TYROSINE-PROTEIN PHOSPHATASE"/>
    <property type="match status" value="1"/>
</dbReference>
<reference evidence="8" key="1">
    <citation type="submission" date="2025-08" db="UniProtKB">
        <authorList>
            <consortium name="RefSeq"/>
        </authorList>
    </citation>
    <scope>IDENTIFICATION</scope>
</reference>
<dbReference type="PRINTS" id="PR00700">
    <property type="entry name" value="PRTYPHPHTASE"/>
</dbReference>
<evidence type="ECO:0000313" key="7">
    <source>
        <dbReference type="Proteomes" id="UP000515163"/>
    </source>
</evidence>
<dbReference type="InParanoid" id="A0A6P8I3X0"/>
<accession>A0A6P8I3X0</accession>
<dbReference type="InterPro" id="IPR016130">
    <property type="entry name" value="Tyr_Pase_AS"/>
</dbReference>
<feature type="domain" description="Tyrosine-protein phosphatase" evidence="5">
    <location>
        <begin position="1"/>
        <end position="170"/>
    </location>
</feature>
<feature type="domain" description="Tyrosine-protein phosphatase" evidence="5">
    <location>
        <begin position="202"/>
        <end position="477"/>
    </location>
</feature>
<evidence type="ECO:0000259" key="6">
    <source>
        <dbReference type="PROSITE" id="PS50056"/>
    </source>
</evidence>
<dbReference type="PROSITE" id="PS00383">
    <property type="entry name" value="TYR_PHOSPHATASE_1"/>
    <property type="match status" value="1"/>
</dbReference>
<dbReference type="Proteomes" id="UP000515163">
    <property type="component" value="Unplaced"/>
</dbReference>
<dbReference type="CDD" id="cd00047">
    <property type="entry name" value="PTPc"/>
    <property type="match status" value="1"/>
</dbReference>
<dbReference type="EC" id="3.1.3.48" evidence="1"/>
<dbReference type="PROSITE" id="PS50056">
    <property type="entry name" value="TYR_PHOSPHATASE_2"/>
    <property type="match status" value="2"/>
</dbReference>
<protein>
    <recommendedName>
        <fullName evidence="1">protein-tyrosine-phosphatase</fullName>
        <ecNumber evidence="1">3.1.3.48</ecNumber>
    </recommendedName>
</protein>
<dbReference type="FunFam" id="3.90.190.10:FF:000102">
    <property type="entry name" value="Receptor-type tyrosine-protein phosphatase"/>
    <property type="match status" value="1"/>
</dbReference>
<sequence>MIWEQSVSSIVMLTNLRELGKKKCYQYWPDDCDQYSDITITNHKTEVFADFTIRTFFLSKAGSQNRRVRQFHFTAWPDKGVPDHATAVLSFRRKVLALSSSDNSRPTVVHCSAGVGRTGTYIMIDAMLRQAEEQQHVDILDYLRTIRNDRPYMVQTVEQYIFVNMAIYDALTCGNTEVPVQNLLYAIQQLSVVDRRHKLTGYALEFQRLEDVTSEDIQSGNFDVGLSRKNVKKNRYPNIVAANGNRVILSTENDTEIGDYINSSVIEAYKERKGDYINASFVDTYREHNAFIMTQAPMENTIADFWRMVMDYKIGTIVMLNNSEEEREVFPQYWPLHEAKTYDSIKVRLVETKHLAGNIILRILKVSNRKKQLTVNHFQHLTWENECVPTNPQSVLTLLHEVQKSQQKSGNSPIVVQCSNGVGRSGTFCAIASCLERVKQEQVLDVFQTVKSIRVNRPGAVETLTQYVFCYNIIQKYLDSFSNYANFGDVN</sequence>
<dbReference type="SMART" id="SM00404">
    <property type="entry name" value="PTPc_motif"/>
    <property type="match status" value="2"/>
</dbReference>
<feature type="domain" description="Tyrosine specific protein phosphatases" evidence="6">
    <location>
        <begin position="393"/>
        <end position="468"/>
    </location>
</feature>
<evidence type="ECO:0000256" key="3">
    <source>
        <dbReference type="ARBA" id="ARBA00022912"/>
    </source>
</evidence>
<dbReference type="GeneID" id="116298308"/>
<name>A0A6P8I3X0_ACTTE</name>
<dbReference type="OrthoDB" id="6021362at2759"/>
<feature type="domain" description="Tyrosine specific protein phosphatases" evidence="6">
    <location>
        <begin position="89"/>
        <end position="161"/>
    </location>
</feature>
<evidence type="ECO:0000256" key="4">
    <source>
        <dbReference type="ARBA" id="ARBA00051722"/>
    </source>
</evidence>
<dbReference type="PROSITE" id="PS50055">
    <property type="entry name" value="TYR_PHOSPHATASE_PTP"/>
    <property type="match status" value="2"/>
</dbReference>
<keyword evidence="2" id="KW-0378">Hydrolase</keyword>